<dbReference type="Proteomes" id="UP001165065">
    <property type="component" value="Unassembled WGS sequence"/>
</dbReference>
<accession>A0A9W7G5S7</accession>
<proteinExistence type="predicted"/>
<dbReference type="EMBL" id="BRYA01000870">
    <property type="protein sequence ID" value="GMI34604.1"/>
    <property type="molecule type" value="Genomic_DNA"/>
</dbReference>
<gene>
    <name evidence="2" type="ORF">TrCOL_g9046</name>
</gene>
<organism evidence="2 3">
    <name type="scientific">Triparma columacea</name>
    <dbReference type="NCBI Taxonomy" id="722753"/>
    <lineage>
        <taxon>Eukaryota</taxon>
        <taxon>Sar</taxon>
        <taxon>Stramenopiles</taxon>
        <taxon>Ochrophyta</taxon>
        <taxon>Bolidophyceae</taxon>
        <taxon>Parmales</taxon>
        <taxon>Triparmaceae</taxon>
        <taxon>Triparma</taxon>
    </lineage>
</organism>
<dbReference type="AlphaFoldDB" id="A0A9W7G5S7"/>
<feature type="compositionally biased region" description="Low complexity" evidence="1">
    <location>
        <begin position="87"/>
        <end position="98"/>
    </location>
</feature>
<sequence length="411" mass="44931">MDWSSGLWWKFNDANVTLLGEDPRHLAEDDRNDANDAGNDANGVTDRDDEEGDEKDSDDEEFQPTNGGGKRKGAKKGKGNAKKKQKTTSSKAKPTAADTMRKGKGKKGSKETRKGSIKGNGSGKGKVSLGSEDAYVLMYVCKDYLLKHARLVTSKDPSMLPSESLRSLVAGENIELRRGDDRVRQKSDNVKKMIARRKELVREVLECNDNGGIMIGKDKNSKAVIDEEGGECEATNEPIKLLPNSDVIDVDITTNGTIDAKADEPTPAGLPGTSECNNLQLCCQEHGGMGLHPRTLHKCKILSPETYEKLNKAVHEETGNPEHSFENFSIKKANFRCLECEKNYKRTLTETIAAAKKWHGLIATLNSPEANIKHPENLDVGETNVVASSFISAITSNFNRICAACIKDPAT</sequence>
<feature type="non-terminal residue" evidence="2">
    <location>
        <position position="1"/>
    </location>
</feature>
<feature type="region of interest" description="Disordered" evidence="1">
    <location>
        <begin position="26"/>
        <end position="128"/>
    </location>
</feature>
<comment type="caution">
    <text evidence="2">The sequence shown here is derived from an EMBL/GenBank/DDBJ whole genome shotgun (WGS) entry which is preliminary data.</text>
</comment>
<feature type="compositionally biased region" description="Acidic residues" evidence="1">
    <location>
        <begin position="47"/>
        <end position="62"/>
    </location>
</feature>
<name>A0A9W7G5S7_9STRA</name>
<evidence type="ECO:0000313" key="3">
    <source>
        <dbReference type="Proteomes" id="UP001165065"/>
    </source>
</evidence>
<protein>
    <submittedName>
        <fullName evidence="2">Uncharacterized protein</fullName>
    </submittedName>
</protein>
<evidence type="ECO:0000256" key="1">
    <source>
        <dbReference type="SAM" id="MobiDB-lite"/>
    </source>
</evidence>
<keyword evidence="3" id="KW-1185">Reference proteome</keyword>
<reference evidence="3" key="1">
    <citation type="journal article" date="2023" name="Commun. Biol.">
        <title>Genome analysis of Parmales, the sister group of diatoms, reveals the evolutionary specialization of diatoms from phago-mixotrophs to photoautotrophs.</title>
        <authorList>
            <person name="Ban H."/>
            <person name="Sato S."/>
            <person name="Yoshikawa S."/>
            <person name="Yamada K."/>
            <person name="Nakamura Y."/>
            <person name="Ichinomiya M."/>
            <person name="Sato N."/>
            <person name="Blanc-Mathieu R."/>
            <person name="Endo H."/>
            <person name="Kuwata A."/>
            <person name="Ogata H."/>
        </authorList>
    </citation>
    <scope>NUCLEOTIDE SEQUENCE [LARGE SCALE GENOMIC DNA]</scope>
</reference>
<dbReference type="OrthoDB" id="10688407at2759"/>
<evidence type="ECO:0000313" key="2">
    <source>
        <dbReference type="EMBL" id="GMI34604.1"/>
    </source>
</evidence>
<feature type="compositionally biased region" description="Basic residues" evidence="1">
    <location>
        <begin position="69"/>
        <end position="86"/>
    </location>
</feature>